<gene>
    <name evidence="7" type="ORF">NUZ5A_50886</name>
</gene>
<evidence type="ECO:0000256" key="4">
    <source>
        <dbReference type="ARBA" id="ARBA00022741"/>
    </source>
</evidence>
<organism evidence="7 8">
    <name type="scientific">Candidatus Nitrosotenuis uzonensis</name>
    <dbReference type="NCBI Taxonomy" id="1407055"/>
    <lineage>
        <taxon>Archaea</taxon>
        <taxon>Nitrososphaerota</taxon>
        <taxon>Candidatus Nitrosotenuis</taxon>
    </lineage>
</organism>
<comment type="subcellular location">
    <subcellularLocation>
        <location evidence="1">Cytoplasm</location>
    </subcellularLocation>
</comment>
<dbReference type="EC" id="2.5.1.17" evidence="7"/>
<keyword evidence="2" id="KW-0963">Cytoplasm</keyword>
<evidence type="ECO:0000313" key="7">
    <source>
        <dbReference type="EMBL" id="CAE6499337.1"/>
    </source>
</evidence>
<dbReference type="FunFam" id="1.20.1200.10:FF:000003">
    <property type="entry name" value="ATP:cob(I)alamin adenosyltransferase"/>
    <property type="match status" value="1"/>
</dbReference>
<dbReference type="InterPro" id="IPR036451">
    <property type="entry name" value="CblAdoTrfase-like_sf"/>
</dbReference>
<evidence type="ECO:0000256" key="2">
    <source>
        <dbReference type="ARBA" id="ARBA00022490"/>
    </source>
</evidence>
<dbReference type="PANTHER" id="PTHR12213">
    <property type="entry name" value="CORRINOID ADENOSYLTRANSFERASE"/>
    <property type="match status" value="1"/>
</dbReference>
<dbReference type="InterPro" id="IPR029499">
    <property type="entry name" value="PduO-typ"/>
</dbReference>
<dbReference type="Pfam" id="PF01923">
    <property type="entry name" value="Cob_adeno_trans"/>
    <property type="match status" value="1"/>
</dbReference>
<dbReference type="Gene3D" id="1.20.1200.10">
    <property type="entry name" value="Cobalamin adenosyltransferase-like"/>
    <property type="match status" value="1"/>
</dbReference>
<dbReference type="SUPFAM" id="SSF89028">
    <property type="entry name" value="Cobalamin adenosyltransferase-like"/>
    <property type="match status" value="1"/>
</dbReference>
<evidence type="ECO:0000313" key="8">
    <source>
        <dbReference type="Proteomes" id="UP000655759"/>
    </source>
</evidence>
<dbReference type="InterPro" id="IPR016030">
    <property type="entry name" value="CblAdoTrfase-like"/>
</dbReference>
<reference evidence="7" key="1">
    <citation type="submission" date="2021-02" db="EMBL/GenBank/DDBJ databases">
        <authorList>
            <person name="Han P."/>
        </authorList>
    </citation>
    <scope>NUCLEOTIDE SEQUENCE</scope>
    <source>
        <strain evidence="7">Candidatus Nitrosotenuis uzonensis 5A</strain>
    </source>
</reference>
<dbReference type="GO" id="GO:0005524">
    <property type="term" value="F:ATP binding"/>
    <property type="evidence" value="ECO:0007669"/>
    <property type="project" value="UniProtKB-KW"/>
</dbReference>
<dbReference type="EMBL" id="CAJNAQ010000005">
    <property type="protein sequence ID" value="CAE6499337.1"/>
    <property type="molecule type" value="Genomic_DNA"/>
</dbReference>
<dbReference type="PANTHER" id="PTHR12213:SF0">
    <property type="entry name" value="CORRINOID ADENOSYLTRANSFERASE MMAB"/>
    <property type="match status" value="1"/>
</dbReference>
<feature type="domain" description="Cobalamin adenosyltransferase-like" evidence="6">
    <location>
        <begin position="3"/>
        <end position="164"/>
    </location>
</feature>
<dbReference type="GO" id="GO:0008817">
    <property type="term" value="F:corrinoid adenosyltransferase activity"/>
    <property type="evidence" value="ECO:0007669"/>
    <property type="project" value="UniProtKB-EC"/>
</dbReference>
<keyword evidence="3 7" id="KW-0808">Transferase</keyword>
<evidence type="ECO:0000256" key="1">
    <source>
        <dbReference type="ARBA" id="ARBA00004496"/>
    </source>
</evidence>
<accession>A0A812EYA3</accession>
<dbReference type="AlphaFoldDB" id="A0A812EYA3"/>
<dbReference type="NCBIfam" id="TIGR00636">
    <property type="entry name" value="PduO_Nterm"/>
    <property type="match status" value="1"/>
</dbReference>
<dbReference type="GO" id="GO:0005737">
    <property type="term" value="C:cytoplasm"/>
    <property type="evidence" value="ECO:0007669"/>
    <property type="project" value="UniProtKB-SubCell"/>
</dbReference>
<sequence length="178" mass="19732">MKIYTKTGDDGTTGLQGGERVLKSDLRIRAYGSVDEINSCLGVILASGTESDITTLLTRIQNELFVAGSDLSNPNLADSRTRVTSEMVARLESDIDKFESELAPLTNFILPGGHRTAAFVHLARTITRRAETEVVELSQHTNLNQNCQKYLNRLSDLLFVLARVINKRNGTPDTIWRP</sequence>
<evidence type="ECO:0000259" key="6">
    <source>
        <dbReference type="Pfam" id="PF01923"/>
    </source>
</evidence>
<proteinExistence type="predicted"/>
<keyword evidence="4" id="KW-0547">Nucleotide-binding</keyword>
<keyword evidence="5" id="KW-0067">ATP-binding</keyword>
<name>A0A812EYA3_9ARCH</name>
<dbReference type="Proteomes" id="UP000655759">
    <property type="component" value="Unassembled WGS sequence"/>
</dbReference>
<protein>
    <submittedName>
        <fullName evidence="7">Cob(I)yrinic acid a,c-diamide adenosyltransferase</fullName>
        <ecNumber evidence="7">2.5.1.17</ecNumber>
    </submittedName>
</protein>
<dbReference type="RefSeq" id="WP_205100107.1">
    <property type="nucleotide sequence ID" value="NZ_CAJNAQ010000005.1"/>
</dbReference>
<evidence type="ECO:0000256" key="3">
    <source>
        <dbReference type="ARBA" id="ARBA00022679"/>
    </source>
</evidence>
<evidence type="ECO:0000256" key="5">
    <source>
        <dbReference type="ARBA" id="ARBA00022840"/>
    </source>
</evidence>
<comment type="caution">
    <text evidence="7">The sequence shown here is derived from an EMBL/GenBank/DDBJ whole genome shotgun (WGS) entry which is preliminary data.</text>
</comment>